<accession>S4RFC5</accession>
<keyword evidence="1" id="KW-0433">Leucine-rich repeat</keyword>
<dbReference type="InterPro" id="IPR001611">
    <property type="entry name" value="Leu-rich_rpt"/>
</dbReference>
<evidence type="ECO:0008006" key="4">
    <source>
        <dbReference type="Google" id="ProtNLM"/>
    </source>
</evidence>
<dbReference type="GeneTree" id="ENSGT01140000283229"/>
<reference evidence="3" key="2">
    <citation type="submission" date="2025-09" db="UniProtKB">
        <authorList>
            <consortium name="Ensembl"/>
        </authorList>
    </citation>
    <scope>IDENTIFICATION</scope>
</reference>
<dbReference type="PANTHER" id="PTHR24366:SF96">
    <property type="entry name" value="LEUCINE RICH REPEAT CONTAINING 53"/>
    <property type="match status" value="1"/>
</dbReference>
<dbReference type="Gene3D" id="3.80.10.10">
    <property type="entry name" value="Ribonuclease Inhibitor"/>
    <property type="match status" value="1"/>
</dbReference>
<name>S4RFC5_PETMA</name>
<evidence type="ECO:0000256" key="1">
    <source>
        <dbReference type="ARBA" id="ARBA00022614"/>
    </source>
</evidence>
<reference evidence="3" key="1">
    <citation type="submission" date="2025-08" db="UniProtKB">
        <authorList>
            <consortium name="Ensembl"/>
        </authorList>
    </citation>
    <scope>IDENTIFICATION</scope>
</reference>
<proteinExistence type="predicted"/>
<protein>
    <recommendedName>
        <fullName evidence="4">Variable lymphocyte receptor B cassette</fullName>
    </recommendedName>
</protein>
<dbReference type="SMART" id="SM00369">
    <property type="entry name" value="LRR_TYP"/>
    <property type="match status" value="2"/>
</dbReference>
<dbReference type="Pfam" id="PF13855">
    <property type="entry name" value="LRR_8"/>
    <property type="match status" value="1"/>
</dbReference>
<dbReference type="InterPro" id="IPR003591">
    <property type="entry name" value="Leu-rich_rpt_typical-subtyp"/>
</dbReference>
<evidence type="ECO:0000313" key="3">
    <source>
        <dbReference type="Ensembl" id="ENSPMAP00000003907.1"/>
    </source>
</evidence>
<organism evidence="3">
    <name type="scientific">Petromyzon marinus</name>
    <name type="common">Sea lamprey</name>
    <dbReference type="NCBI Taxonomy" id="7757"/>
    <lineage>
        <taxon>Eukaryota</taxon>
        <taxon>Metazoa</taxon>
        <taxon>Chordata</taxon>
        <taxon>Craniata</taxon>
        <taxon>Vertebrata</taxon>
        <taxon>Cyclostomata</taxon>
        <taxon>Hyperoartia</taxon>
        <taxon>Petromyzontiformes</taxon>
        <taxon>Petromyzontidae</taxon>
        <taxon>Petromyzon</taxon>
    </lineage>
</organism>
<evidence type="ECO:0000256" key="2">
    <source>
        <dbReference type="ARBA" id="ARBA00022737"/>
    </source>
</evidence>
<dbReference type="InterPro" id="IPR032675">
    <property type="entry name" value="LRR_dom_sf"/>
</dbReference>
<dbReference type="PANTHER" id="PTHR24366">
    <property type="entry name" value="IG(IMMUNOGLOBULIN) AND LRR(LEUCINE RICH REPEAT) DOMAINS"/>
    <property type="match status" value="1"/>
</dbReference>
<dbReference type="Ensembl" id="ENSPMAT00000003923.1">
    <property type="protein sequence ID" value="ENSPMAP00000003907.1"/>
    <property type="gene ID" value="ENSPMAG00000003594.1"/>
</dbReference>
<dbReference type="SUPFAM" id="SSF52058">
    <property type="entry name" value="L domain-like"/>
    <property type="match status" value="1"/>
</dbReference>
<dbReference type="AlphaFoldDB" id="S4RFC5"/>
<sequence>DELTALSAGVFDSLTQLTELYLHYNQLTTLPYGVFDRQVHLQELGLHPGRNQLKSVPDGVFPHLLSFTHVWLNTNSWD</sequence>
<keyword evidence="2" id="KW-0677">Repeat</keyword>